<reference evidence="1 2" key="1">
    <citation type="submission" date="2016-10" db="EMBL/GenBank/DDBJ databases">
        <authorList>
            <person name="de Groot N.N."/>
        </authorList>
    </citation>
    <scope>NUCLEOTIDE SEQUENCE [LARGE SCALE GENOMIC DNA]</scope>
    <source>
        <strain evidence="1 2">CECT 7543</strain>
    </source>
</reference>
<dbReference type="Proteomes" id="UP000198827">
    <property type="component" value="Chromosome I"/>
</dbReference>
<organism evidence="1 2">
    <name type="scientific">Pseudomonas arsenicoxydans</name>
    <dbReference type="NCBI Taxonomy" id="702115"/>
    <lineage>
        <taxon>Bacteria</taxon>
        <taxon>Pseudomonadati</taxon>
        <taxon>Pseudomonadota</taxon>
        <taxon>Gammaproteobacteria</taxon>
        <taxon>Pseudomonadales</taxon>
        <taxon>Pseudomonadaceae</taxon>
        <taxon>Pseudomonas</taxon>
    </lineage>
</organism>
<sequence>MAIVKKGQPLHPYPIMAIQPDALQILTKDNKSKRLPIPLKLFDSFCHLAGYEISCNTLISPAMQAIFDHFCGALATTDFYGGIDKAREAACREMHTLLEAARHELNELPSLLWWPQKRHHERHLWDEINQKISSHKRRYWEGWPVENRLGIVQYLPLAPMYLTHGREFTETFYEQLRLRAEGFIEHYHHHFNKLITYITSHSMLYPEKTFQDPIGLYNLFKDFIKHDFKDSKSTDRNLPSRKKCYNKFISQVERCFIESGIWSIPIRPLPNTDAKAVPGNSSHIKESGGLTVREKLITTIPLEVSHSQAIEILFFQIKEDLRVIKTWAEIQMSKFMENFAQRKGLAKLGVPITKGYGWTKQANLENVCATFEKYTYDCNFPEIVRHYNRKNNTTYSARDMSLMLGIPNTSDLYPFQLGLIIEHPKITTTFLTGFQLKDKNGNQTGYFPEGGHNYIFSGEIINLISGKKSRKGRKYARQKFPVSAKAALIMENVISITEQARQHFKKNNNENSRKLFLASPIAASLPIIATIPQWNRSTLSKPCMTPLINQFRSITNKSEQQTKEYLRKISPSTVRASRAMEAYIDDGDSSLLSEILGHQKEISELLSHYIPDAFLDYFESRDVRLFHKAVICHALKDSPYLMKASNFESMEQLSEFLKNHALNELSSDLIEPNKSIEQQIMEEGNEILIRLGIGCLSALLSLEKSVKESDGKRPLDEDAYYWSNVARLVRKEIEDGYDPELKRKLAIAVQEIDTTQLDDLIYAT</sequence>
<accession>A0A1H0JY28</accession>
<name>A0A1H0JY28_9PSED</name>
<evidence type="ECO:0000313" key="1">
    <source>
        <dbReference type="EMBL" id="SDO48422.1"/>
    </source>
</evidence>
<dbReference type="EMBL" id="LT629705">
    <property type="protein sequence ID" value="SDO48422.1"/>
    <property type="molecule type" value="Genomic_DNA"/>
</dbReference>
<gene>
    <name evidence="1" type="ORF">SAMN04489798_3074</name>
</gene>
<evidence type="ECO:0000313" key="2">
    <source>
        <dbReference type="Proteomes" id="UP000198827"/>
    </source>
</evidence>
<proteinExistence type="predicted"/>
<protein>
    <submittedName>
        <fullName evidence="1">Uncharacterized protein</fullName>
    </submittedName>
</protein>
<dbReference type="AlphaFoldDB" id="A0A1H0JY28"/>